<dbReference type="HOGENOM" id="CLU_820522_0_0_9"/>
<name>I2C8I3_BACAY</name>
<dbReference type="Proteomes" id="UP000002878">
    <property type="component" value="Chromosome"/>
</dbReference>
<dbReference type="GO" id="GO:0042834">
    <property type="term" value="F:peptidoglycan binding"/>
    <property type="evidence" value="ECO:0007669"/>
    <property type="project" value="InterPro"/>
</dbReference>
<dbReference type="PATRIC" id="fig|1126211.3.peg.2915"/>
<dbReference type="Gene3D" id="3.30.70.1070">
    <property type="entry name" value="Sporulation related repeat"/>
    <property type="match status" value="1"/>
</dbReference>
<feature type="compositionally biased region" description="Basic and acidic residues" evidence="1">
    <location>
        <begin position="7"/>
        <end position="17"/>
    </location>
</feature>
<feature type="region of interest" description="Disordered" evidence="1">
    <location>
        <begin position="62"/>
        <end position="127"/>
    </location>
</feature>
<dbReference type="SUPFAM" id="SSF110997">
    <property type="entry name" value="Sporulation related repeat"/>
    <property type="match status" value="1"/>
</dbReference>
<proteinExistence type="predicted"/>
<dbReference type="PROSITE" id="PS51724">
    <property type="entry name" value="SPOR"/>
    <property type="match status" value="1"/>
</dbReference>
<feature type="compositionally biased region" description="Basic residues" evidence="1">
    <location>
        <begin position="107"/>
        <end position="120"/>
    </location>
</feature>
<feature type="compositionally biased region" description="Basic residues" evidence="1">
    <location>
        <begin position="18"/>
        <end position="28"/>
    </location>
</feature>
<feature type="compositionally biased region" description="Basic and acidic residues" evidence="1">
    <location>
        <begin position="64"/>
        <end position="101"/>
    </location>
</feature>
<feature type="region of interest" description="Disordered" evidence="1">
    <location>
        <begin position="151"/>
        <end position="193"/>
    </location>
</feature>
<reference evidence="3 4" key="1">
    <citation type="journal article" date="2012" name="J. Biotechnol.">
        <title>Genome sequence of the plant growth promoting strain Bacillus amyloliquefaciens subsp. plantarum B9601-Y2 and expression of mersacidin and other secondary metabolites.</title>
        <authorList>
            <person name="He P."/>
            <person name="Hao K."/>
            <person name="Blom J."/>
            <person name="Ruckert C."/>
            <person name="Vater J."/>
            <person name="Mao Z."/>
            <person name="Wu Y."/>
            <person name="Hou M."/>
            <person name="He P."/>
            <person name="He Y."/>
            <person name="Borriss R."/>
        </authorList>
    </citation>
    <scope>NUCLEOTIDE SEQUENCE [LARGE SCALE GENOMIC DNA]</scope>
    <source>
        <strain evidence="3">Y2</strain>
    </source>
</reference>
<evidence type="ECO:0000313" key="4">
    <source>
        <dbReference type="Proteomes" id="UP000002878"/>
    </source>
</evidence>
<dbReference type="Pfam" id="PF05036">
    <property type="entry name" value="SPOR"/>
    <property type="match status" value="1"/>
</dbReference>
<accession>I2C8I3</accession>
<dbReference type="EMBL" id="CP003332">
    <property type="protein sequence ID" value="AFJ62957.1"/>
    <property type="molecule type" value="Genomic_DNA"/>
</dbReference>
<feature type="domain" description="SPOR" evidence="2">
    <location>
        <begin position="192"/>
        <end position="267"/>
    </location>
</feature>
<gene>
    <name evidence="3" type="primary">spoIIB</name>
    <name evidence="3" type="ORF">MUS_3067</name>
</gene>
<feature type="region of interest" description="Disordered" evidence="1">
    <location>
        <begin position="1"/>
        <end position="33"/>
    </location>
</feature>
<evidence type="ECO:0000259" key="2">
    <source>
        <dbReference type="PROSITE" id="PS51724"/>
    </source>
</evidence>
<evidence type="ECO:0000256" key="1">
    <source>
        <dbReference type="SAM" id="MobiDB-lite"/>
    </source>
</evidence>
<dbReference type="InterPro" id="IPR036680">
    <property type="entry name" value="SPOR-like_sf"/>
</dbReference>
<organism evidence="3 4">
    <name type="scientific">Bacillus amyloliquefaciens (strain Y2)</name>
    <name type="common">Bacillus amyloliquefaciens subsp. plantarum (strain B9601-Y2)</name>
    <dbReference type="NCBI Taxonomy" id="1155777"/>
    <lineage>
        <taxon>Bacteria</taxon>
        <taxon>Bacillati</taxon>
        <taxon>Bacillota</taxon>
        <taxon>Bacilli</taxon>
        <taxon>Bacillales</taxon>
        <taxon>Bacillaceae</taxon>
        <taxon>Bacillus</taxon>
        <taxon>Bacillus amyloliquefaciens group</taxon>
    </lineage>
</organism>
<feature type="compositionally biased region" description="Polar residues" evidence="1">
    <location>
        <begin position="151"/>
        <end position="169"/>
    </location>
</feature>
<evidence type="ECO:0000313" key="3">
    <source>
        <dbReference type="EMBL" id="AFJ62957.1"/>
    </source>
</evidence>
<sequence>MISSRYGQDECKGEETLKKRKSKKHSKAKNNALKVTINGQEETMYGQEDVKEGGEKTVTFSNWEETKKAEQETAASHEDPKEEDFNWDHEKNSKVFEDDPKVVPPYQKKKTGPHFPKKKQPSSPVKKAVTTIAVAAVLGTGLGLVALNMSGSKEASAPTSADKGSQGQTAKAGDVSKDKSETAGTGDAESSEGNYKTYAVQAGKFSSEKGAQTLVDQLTEKGYSAVSLAKEDGYTYVIAGLAAEKSLSQQLGQTLIDHDFEAWGGKELSFAVDSGLENSFKQASELSAKAITGKDLSKTEVAEAAKAASSADAADKKQKEAVLQALKELETSGSESGWKAQKELLSVVK</sequence>
<dbReference type="InterPro" id="IPR007730">
    <property type="entry name" value="SPOR-like_dom"/>
</dbReference>
<dbReference type="KEGG" id="bqy:MUS_3067"/>
<protein>
    <submittedName>
        <fullName evidence="3">Stage II sporulation protein B</fullName>
    </submittedName>
</protein>
<dbReference type="AlphaFoldDB" id="I2C8I3"/>